<dbReference type="InterPro" id="IPR019350">
    <property type="entry name" value="RNA_pol_I-sp_TIF_RRN6-like"/>
</dbReference>
<proteinExistence type="predicted"/>
<protein>
    <recommendedName>
        <fullName evidence="2">RRN6 K-rich C-terminal domain-containing protein</fullName>
    </recommendedName>
</protein>
<gene>
    <name evidence="3" type="ORF">BD311DRAFT_783369</name>
</gene>
<accession>A0A4Q9N8N2</accession>
<dbReference type="GO" id="GO:0070860">
    <property type="term" value="C:RNA polymerase I core factor complex"/>
    <property type="evidence" value="ECO:0007669"/>
    <property type="project" value="TreeGrafter"/>
</dbReference>
<reference evidence="3" key="1">
    <citation type="submission" date="2019-01" db="EMBL/GenBank/DDBJ databases">
        <title>Draft genome sequences of three monokaryotic isolates of the white-rot basidiomycete fungus Dichomitus squalens.</title>
        <authorList>
            <consortium name="DOE Joint Genome Institute"/>
            <person name="Lopez S.C."/>
            <person name="Andreopoulos B."/>
            <person name="Pangilinan J."/>
            <person name="Lipzen A."/>
            <person name="Riley R."/>
            <person name="Ahrendt S."/>
            <person name="Ng V."/>
            <person name="Barry K."/>
            <person name="Daum C."/>
            <person name="Grigoriev I.V."/>
            <person name="Hilden K.S."/>
            <person name="Makela M.R."/>
            <person name="de Vries R.P."/>
        </authorList>
    </citation>
    <scope>NUCLEOTIDE SEQUENCE [LARGE SCALE GENOMIC DNA]</scope>
    <source>
        <strain evidence="3">OM18370.1</strain>
    </source>
</reference>
<dbReference type="InterPro" id="IPR048536">
    <property type="entry name" value="Rrn6_K-rich"/>
</dbReference>
<dbReference type="OrthoDB" id="2382881at2759"/>
<feature type="compositionally biased region" description="Basic residues" evidence="1">
    <location>
        <begin position="922"/>
        <end position="935"/>
    </location>
</feature>
<evidence type="ECO:0000259" key="2">
    <source>
        <dbReference type="Pfam" id="PF20639"/>
    </source>
</evidence>
<sequence>MDVWPGNCHEQAGTALEKKGKGKAKDKRVEEPWRYPSLDHGTIGAASLRKAHYKSRKHYSWTFAAEASFEFKLVPSDAPHEVFPPTRPKPLHAPKLTLPQRAEQGAQFLRTYYPDVEIPGWLIRDEITDDARINWAFKQHDPFAGNMVDVTSFHVAKKDYAYLTFPMGETRCQLNMSPLVVHSKTKVELKATATPIHTFDTPIQQILASPHTDEVGKSKTAPMLGVRTMGHVTFMRVKVARTTHTIEIEPLITVQRADIGDRRAVDLTFFPLNTAVGYVANEVGSVFRCRASESSTIVEQVRIADSSQPVFCRIAAHETREKVAAILDAKAAMLDLRAGKQSYDLFTAPRPGVKLTSIEMPSDEDHTVRLASTDEILWLDERYTQRPLFAVKHGREFDLTLRTQTHDLTHSPLTFLTSRRNSLVTVYDVSRDSENLVHMYGSPYALPPLVRPDGPHSGFAFYQQPSLVGSKHISLLQLSERGGLSLLNLDHISADATPPETSIEHLRYQWTPEVHELGKEADAKRIEGGPLAGRVHSVVDMRPAYQRLFMIRKDKSLTMQSNAVNDTLEQMPRYWQDPGAPTEHVLTTFDIAIRAGDEPTDVSRNDWFTGSSLDSAAGYRALQRGRIPKEQLARGAPWHLEISPFIRRKVPEFDKDPQTTMENLARYDIADDPRRPAESYRRETEARSQLALDLSLACDVYSTNRPSKHVLAPSNGSANLDDDMLSISLSTQAMSLGELEPPPVQFGFLRPIRKVPQWDDSKDADGEARHENEGIARLGAPLGVRLLLQEWEVGTDPYEYVYRDPYDDSAAEPATAPRRLAKEPAGKEPPEQSRVPPQVHTQRPPAVASSVHHGPPAIASSQPVSTRRPLMAARSEDALAPRRPPTTGSQPADPWTAPPSSQDVPFASTQVLPGPHGGRSTVARKKPGKKRLGGF</sequence>
<feature type="compositionally biased region" description="Basic and acidic residues" evidence="1">
    <location>
        <begin position="821"/>
        <end position="831"/>
    </location>
</feature>
<dbReference type="Proteomes" id="UP000292957">
    <property type="component" value="Unassembled WGS sequence"/>
</dbReference>
<feature type="domain" description="RRN6 K-rich C-terminal" evidence="2">
    <location>
        <begin position="787"/>
        <end position="935"/>
    </location>
</feature>
<feature type="compositionally biased region" description="Polar residues" evidence="1">
    <location>
        <begin position="898"/>
        <end position="911"/>
    </location>
</feature>
<dbReference type="EMBL" id="ML143386">
    <property type="protein sequence ID" value="TBU35732.1"/>
    <property type="molecule type" value="Genomic_DNA"/>
</dbReference>
<feature type="region of interest" description="Disordered" evidence="1">
    <location>
        <begin position="821"/>
        <end position="935"/>
    </location>
</feature>
<name>A0A4Q9N8N2_9APHY</name>
<dbReference type="Pfam" id="PF20639">
    <property type="entry name" value="Rrn6_K-rich"/>
    <property type="match status" value="1"/>
</dbReference>
<feature type="region of interest" description="Disordered" evidence="1">
    <location>
        <begin position="1"/>
        <end position="31"/>
    </location>
</feature>
<organism evidence="3">
    <name type="scientific">Dichomitus squalens</name>
    <dbReference type="NCBI Taxonomy" id="114155"/>
    <lineage>
        <taxon>Eukaryota</taxon>
        <taxon>Fungi</taxon>
        <taxon>Dikarya</taxon>
        <taxon>Basidiomycota</taxon>
        <taxon>Agaricomycotina</taxon>
        <taxon>Agaricomycetes</taxon>
        <taxon>Polyporales</taxon>
        <taxon>Polyporaceae</taxon>
        <taxon>Dichomitus</taxon>
    </lineage>
</organism>
<dbReference type="AlphaFoldDB" id="A0A4Q9N8N2"/>
<evidence type="ECO:0000256" key="1">
    <source>
        <dbReference type="SAM" id="MobiDB-lite"/>
    </source>
</evidence>
<evidence type="ECO:0000313" key="3">
    <source>
        <dbReference type="EMBL" id="TBU35732.1"/>
    </source>
</evidence>
<dbReference type="PANTHER" id="PTHR28221">
    <property type="entry name" value="RNA POLYMERASE I-SPECIFIC TRANSCRIPTION INITIATION FACTOR RRN6"/>
    <property type="match status" value="1"/>
</dbReference>
<dbReference type="GO" id="GO:0001179">
    <property type="term" value="F:RNA polymerase I general transcription initiation factor binding"/>
    <property type="evidence" value="ECO:0007669"/>
    <property type="project" value="TreeGrafter"/>
</dbReference>
<dbReference type="GO" id="GO:0042790">
    <property type="term" value="P:nucleolar large rRNA transcription by RNA polymerase I"/>
    <property type="evidence" value="ECO:0007669"/>
    <property type="project" value="TreeGrafter"/>
</dbReference>
<dbReference type="PANTHER" id="PTHR28221:SF2">
    <property type="entry name" value="RNA POLYMERASE I-SPECIFIC TRANSCRIPTION INITIATION FACTOR RRN6"/>
    <property type="match status" value="1"/>
</dbReference>
<dbReference type="GO" id="GO:0001163">
    <property type="term" value="F:RNA polymerase I transcription regulatory region sequence-specific DNA binding"/>
    <property type="evidence" value="ECO:0007669"/>
    <property type="project" value="TreeGrafter"/>
</dbReference>